<reference evidence="2" key="1">
    <citation type="submission" date="2021-06" db="EMBL/GenBank/DDBJ databases">
        <authorList>
            <person name="Kallberg Y."/>
            <person name="Tangrot J."/>
            <person name="Rosling A."/>
        </authorList>
    </citation>
    <scope>NUCLEOTIDE SEQUENCE</scope>
    <source>
        <strain evidence="2">UK204</strain>
    </source>
</reference>
<feature type="transmembrane region" description="Helical" evidence="1">
    <location>
        <begin position="15"/>
        <end position="34"/>
    </location>
</feature>
<name>A0A9N9E3K2_9GLOM</name>
<keyword evidence="1" id="KW-0812">Transmembrane</keyword>
<dbReference type="EMBL" id="CAJVPQ010005076">
    <property type="protein sequence ID" value="CAG8663671.1"/>
    <property type="molecule type" value="Genomic_DNA"/>
</dbReference>
<proteinExistence type="predicted"/>
<dbReference type="Proteomes" id="UP000789570">
    <property type="component" value="Unassembled WGS sequence"/>
</dbReference>
<comment type="caution">
    <text evidence="2">The sequence shown here is derived from an EMBL/GenBank/DDBJ whole genome shotgun (WGS) entry which is preliminary data.</text>
</comment>
<accession>A0A9N9E3K2</accession>
<organism evidence="2 3">
    <name type="scientific">Funneliformis caledonium</name>
    <dbReference type="NCBI Taxonomy" id="1117310"/>
    <lineage>
        <taxon>Eukaryota</taxon>
        <taxon>Fungi</taxon>
        <taxon>Fungi incertae sedis</taxon>
        <taxon>Mucoromycota</taxon>
        <taxon>Glomeromycotina</taxon>
        <taxon>Glomeromycetes</taxon>
        <taxon>Glomerales</taxon>
        <taxon>Glomeraceae</taxon>
        <taxon>Funneliformis</taxon>
    </lineage>
</organism>
<evidence type="ECO:0000313" key="2">
    <source>
        <dbReference type="EMBL" id="CAG8663671.1"/>
    </source>
</evidence>
<dbReference type="AlphaFoldDB" id="A0A9N9E3K2"/>
<evidence type="ECO:0000313" key="3">
    <source>
        <dbReference type="Proteomes" id="UP000789570"/>
    </source>
</evidence>
<evidence type="ECO:0000256" key="1">
    <source>
        <dbReference type="SAM" id="Phobius"/>
    </source>
</evidence>
<gene>
    <name evidence="2" type="ORF">FCALED_LOCUS11669</name>
</gene>
<keyword evidence="3" id="KW-1185">Reference proteome</keyword>
<keyword evidence="1" id="KW-1133">Transmembrane helix</keyword>
<dbReference type="OrthoDB" id="10492243at2759"/>
<keyword evidence="1" id="KW-0472">Membrane</keyword>
<sequence>MGPVVDSNEAMRCEYILTILYTAVSLLEGLLISLQMTVTGVDSSSRVDYTIKKIIKELFEEIICITEGKQNQPGKSERRMKHSTQNMSMFMALSQQPQTDALDDPAEL</sequence>
<protein>
    <submittedName>
        <fullName evidence="2">10781_t:CDS:1</fullName>
    </submittedName>
</protein>